<dbReference type="AlphaFoldDB" id="F6I1L3"/>
<dbReference type="InParanoid" id="F6I1L3"/>
<dbReference type="STRING" id="29760.F6I1L3"/>
<dbReference type="PANTHER" id="PTHR15921">
    <property type="entry name" value="PRE-MRNA CLEAVAGE COMPLEX II"/>
    <property type="match status" value="1"/>
</dbReference>
<feature type="region of interest" description="Disordered" evidence="1">
    <location>
        <begin position="97"/>
        <end position="120"/>
    </location>
</feature>
<dbReference type="PANTHER" id="PTHR15921:SF12">
    <property type="entry name" value="POLYADENYLATION AND CLEAVAGE FACTOR HOMOLOG 4"/>
    <property type="match status" value="1"/>
</dbReference>
<keyword evidence="5" id="KW-1185">Reference proteome</keyword>
<dbReference type="PaxDb" id="29760-VIT_18s0086g00620.t01"/>
<dbReference type="GO" id="GO:0006369">
    <property type="term" value="P:termination of RNA polymerase II transcription"/>
    <property type="evidence" value="ECO:0007669"/>
    <property type="project" value="InterPro"/>
</dbReference>
<dbReference type="InterPro" id="IPR045154">
    <property type="entry name" value="PCF11-like"/>
</dbReference>
<feature type="domain" description="PCFS4-like zinc finger" evidence="3">
    <location>
        <begin position="33"/>
        <end position="98"/>
    </location>
</feature>
<feature type="signal peptide" evidence="2">
    <location>
        <begin position="1"/>
        <end position="29"/>
    </location>
</feature>
<dbReference type="GO" id="GO:0003729">
    <property type="term" value="F:mRNA binding"/>
    <property type="evidence" value="ECO:0007669"/>
    <property type="project" value="InterPro"/>
</dbReference>
<evidence type="ECO:0000256" key="2">
    <source>
        <dbReference type="SAM" id="SignalP"/>
    </source>
</evidence>
<dbReference type="GO" id="GO:0031124">
    <property type="term" value="P:mRNA 3'-end processing"/>
    <property type="evidence" value="ECO:0007669"/>
    <property type="project" value="InterPro"/>
</dbReference>
<proteinExistence type="predicted"/>
<dbReference type="eggNOG" id="KOG2071">
    <property type="taxonomic scope" value="Eukaryota"/>
</dbReference>
<evidence type="ECO:0000313" key="4">
    <source>
        <dbReference type="EMBL" id="CCB60830.1"/>
    </source>
</evidence>
<protein>
    <recommendedName>
        <fullName evidence="3">PCFS4-like zinc finger domain-containing protein</fullName>
    </recommendedName>
</protein>
<name>F6I1L3_VITVI</name>
<dbReference type="Proteomes" id="UP000009183">
    <property type="component" value="Chromosome 18"/>
</dbReference>
<keyword evidence="2" id="KW-0732">Signal</keyword>
<evidence type="ECO:0000256" key="1">
    <source>
        <dbReference type="SAM" id="MobiDB-lite"/>
    </source>
</evidence>
<dbReference type="GO" id="GO:0000993">
    <property type="term" value="F:RNA polymerase II complex binding"/>
    <property type="evidence" value="ECO:0007669"/>
    <property type="project" value="InterPro"/>
</dbReference>
<dbReference type="EMBL" id="FN596511">
    <property type="protein sequence ID" value="CCB60830.1"/>
    <property type="molecule type" value="Genomic_DNA"/>
</dbReference>
<feature type="chain" id="PRO_5003338077" description="PCFS4-like zinc finger domain-containing protein" evidence="2">
    <location>
        <begin position="30"/>
        <end position="137"/>
    </location>
</feature>
<dbReference type="InterPro" id="IPR057242">
    <property type="entry name" value="PCFS4-like"/>
</dbReference>
<accession>F6I1L3</accession>
<sequence length="137" mass="15847">MPVCGLVVQRHWALMQLLSFLCPLRQLWKRTDDEELVVPADEDQNVCALSKEPFDDFYSDETEEWMYKGAVYLNAPEESATGMEWSQLGPIAYAKSRSESNTVSLEDFGQDKRGNMEEGSKRKRMLNKKLLRMLFTT</sequence>
<dbReference type="HOGENOM" id="CLU_1868875_0_0_1"/>
<dbReference type="Pfam" id="PF23228">
    <property type="entry name" value="zf_PCFS4"/>
    <property type="match status" value="1"/>
</dbReference>
<gene>
    <name evidence="4" type="ordered locus">VIT_18s0086g00620</name>
</gene>
<evidence type="ECO:0000313" key="5">
    <source>
        <dbReference type="Proteomes" id="UP000009183"/>
    </source>
</evidence>
<organism evidence="4 5">
    <name type="scientific">Vitis vinifera</name>
    <name type="common">Grape</name>
    <dbReference type="NCBI Taxonomy" id="29760"/>
    <lineage>
        <taxon>Eukaryota</taxon>
        <taxon>Viridiplantae</taxon>
        <taxon>Streptophyta</taxon>
        <taxon>Embryophyta</taxon>
        <taxon>Tracheophyta</taxon>
        <taxon>Spermatophyta</taxon>
        <taxon>Magnoliopsida</taxon>
        <taxon>eudicotyledons</taxon>
        <taxon>Gunneridae</taxon>
        <taxon>Pentapetalae</taxon>
        <taxon>rosids</taxon>
        <taxon>Vitales</taxon>
        <taxon>Vitaceae</taxon>
        <taxon>Viteae</taxon>
        <taxon>Vitis</taxon>
    </lineage>
</organism>
<feature type="compositionally biased region" description="Basic and acidic residues" evidence="1">
    <location>
        <begin position="109"/>
        <end position="120"/>
    </location>
</feature>
<evidence type="ECO:0000259" key="3">
    <source>
        <dbReference type="Pfam" id="PF23228"/>
    </source>
</evidence>
<reference evidence="5" key="1">
    <citation type="journal article" date="2007" name="Nature">
        <title>The grapevine genome sequence suggests ancestral hexaploidization in major angiosperm phyla.</title>
        <authorList>
            <consortium name="The French-Italian Public Consortium for Grapevine Genome Characterization."/>
            <person name="Jaillon O."/>
            <person name="Aury J.-M."/>
            <person name="Noel B."/>
            <person name="Policriti A."/>
            <person name="Clepet C."/>
            <person name="Casagrande A."/>
            <person name="Choisne N."/>
            <person name="Aubourg S."/>
            <person name="Vitulo N."/>
            <person name="Jubin C."/>
            <person name="Vezzi A."/>
            <person name="Legeai F."/>
            <person name="Hugueney P."/>
            <person name="Dasilva C."/>
            <person name="Horner D."/>
            <person name="Mica E."/>
            <person name="Jublot D."/>
            <person name="Poulain J."/>
            <person name="Bruyere C."/>
            <person name="Billault A."/>
            <person name="Segurens B."/>
            <person name="Gouyvenoux M."/>
            <person name="Ugarte E."/>
            <person name="Cattonaro F."/>
            <person name="Anthouard V."/>
            <person name="Vico V."/>
            <person name="Del Fabbro C."/>
            <person name="Alaux M."/>
            <person name="Di Gaspero G."/>
            <person name="Dumas V."/>
            <person name="Felice N."/>
            <person name="Paillard S."/>
            <person name="Juman I."/>
            <person name="Moroldo M."/>
            <person name="Scalabrin S."/>
            <person name="Canaguier A."/>
            <person name="Le Clainche I."/>
            <person name="Malacrida G."/>
            <person name="Durand E."/>
            <person name="Pesole G."/>
            <person name="Laucou V."/>
            <person name="Chatelet P."/>
            <person name="Merdinoglu D."/>
            <person name="Delledonne M."/>
            <person name="Pezzotti M."/>
            <person name="Lecharny A."/>
            <person name="Scarpelli C."/>
            <person name="Artiguenave F."/>
            <person name="Pe M.E."/>
            <person name="Valle G."/>
            <person name="Morgante M."/>
            <person name="Caboche M."/>
            <person name="Adam-Blondon A.-F."/>
            <person name="Weissenbach J."/>
            <person name="Quetier F."/>
            <person name="Wincker P."/>
        </authorList>
    </citation>
    <scope>NUCLEOTIDE SEQUENCE [LARGE SCALE GENOMIC DNA]</scope>
    <source>
        <strain evidence="5">cv. Pinot noir / PN40024</strain>
    </source>
</reference>